<keyword evidence="2" id="KW-1185">Reference proteome</keyword>
<protein>
    <submittedName>
        <fullName evidence="1">Uncharacterized protein</fullName>
    </submittedName>
</protein>
<name>A0ACB0IRG5_TRIPR</name>
<dbReference type="Proteomes" id="UP001177021">
    <property type="component" value="Unassembled WGS sequence"/>
</dbReference>
<evidence type="ECO:0000313" key="1">
    <source>
        <dbReference type="EMBL" id="CAJ2635114.1"/>
    </source>
</evidence>
<gene>
    <name evidence="1" type="ORF">MILVUS5_LOCUS5871</name>
</gene>
<evidence type="ECO:0000313" key="2">
    <source>
        <dbReference type="Proteomes" id="UP001177021"/>
    </source>
</evidence>
<organism evidence="1 2">
    <name type="scientific">Trifolium pratense</name>
    <name type="common">Red clover</name>
    <dbReference type="NCBI Taxonomy" id="57577"/>
    <lineage>
        <taxon>Eukaryota</taxon>
        <taxon>Viridiplantae</taxon>
        <taxon>Streptophyta</taxon>
        <taxon>Embryophyta</taxon>
        <taxon>Tracheophyta</taxon>
        <taxon>Spermatophyta</taxon>
        <taxon>Magnoliopsida</taxon>
        <taxon>eudicotyledons</taxon>
        <taxon>Gunneridae</taxon>
        <taxon>Pentapetalae</taxon>
        <taxon>rosids</taxon>
        <taxon>fabids</taxon>
        <taxon>Fabales</taxon>
        <taxon>Fabaceae</taxon>
        <taxon>Papilionoideae</taxon>
        <taxon>50 kb inversion clade</taxon>
        <taxon>NPAAA clade</taxon>
        <taxon>Hologalegina</taxon>
        <taxon>IRL clade</taxon>
        <taxon>Trifolieae</taxon>
        <taxon>Trifolium</taxon>
    </lineage>
</organism>
<comment type="caution">
    <text evidence="1">The sequence shown here is derived from an EMBL/GenBank/DDBJ whole genome shotgun (WGS) entry which is preliminary data.</text>
</comment>
<accession>A0ACB0IRG5</accession>
<sequence>MTFSTTKFYTVFMFLYLALVLIFPCVVEAKFCGMPSTTFSGPCDNTEFCNAHCVNLEYSTYGVCFPNGGLDCFCYVNC</sequence>
<dbReference type="EMBL" id="CASHSV030000002">
    <property type="protein sequence ID" value="CAJ2635114.1"/>
    <property type="molecule type" value="Genomic_DNA"/>
</dbReference>
<reference evidence="1" key="1">
    <citation type="submission" date="2023-10" db="EMBL/GenBank/DDBJ databases">
        <authorList>
            <person name="Rodriguez Cubillos JULIANA M."/>
            <person name="De Vega J."/>
        </authorList>
    </citation>
    <scope>NUCLEOTIDE SEQUENCE</scope>
</reference>
<proteinExistence type="predicted"/>